<evidence type="ECO:0000256" key="5">
    <source>
        <dbReference type="ARBA" id="ARBA00022519"/>
    </source>
</evidence>
<keyword evidence="6 9" id="KW-0812">Transmembrane</keyword>
<feature type="coiled-coil region" evidence="10">
    <location>
        <begin position="180"/>
        <end position="207"/>
    </location>
</feature>
<dbReference type="Proteomes" id="UP000298438">
    <property type="component" value="Unassembled WGS sequence"/>
</dbReference>
<keyword evidence="7 9" id="KW-1133">Transmembrane helix</keyword>
<feature type="coiled-coil region" evidence="10">
    <location>
        <begin position="268"/>
        <end position="302"/>
    </location>
</feature>
<keyword evidence="14" id="KW-1185">Reference proteome</keyword>
<proteinExistence type="inferred from homology"/>
<dbReference type="GO" id="GO:0005886">
    <property type="term" value="C:plasma membrane"/>
    <property type="evidence" value="ECO:0007669"/>
    <property type="project" value="UniProtKB-SubCell"/>
</dbReference>
<evidence type="ECO:0000256" key="2">
    <source>
        <dbReference type="ARBA" id="ARBA00009477"/>
    </source>
</evidence>
<dbReference type="EMBL" id="SPVF01000006">
    <property type="protein sequence ID" value="TFW30240.1"/>
    <property type="molecule type" value="Genomic_DNA"/>
</dbReference>
<dbReference type="Pfam" id="PF25994">
    <property type="entry name" value="HH_AprE"/>
    <property type="match status" value="1"/>
</dbReference>
<dbReference type="RefSeq" id="WP_135205249.1">
    <property type="nucleotide sequence ID" value="NZ_SPVF01000006.1"/>
</dbReference>
<keyword evidence="8 9" id="KW-0472">Membrane</keyword>
<dbReference type="NCBIfam" id="TIGR01843">
    <property type="entry name" value="type_I_hlyD"/>
    <property type="match status" value="1"/>
</dbReference>
<keyword evidence="10" id="KW-0175">Coiled coil</keyword>
<evidence type="ECO:0000256" key="4">
    <source>
        <dbReference type="ARBA" id="ARBA00022475"/>
    </source>
</evidence>
<evidence type="ECO:0000313" key="14">
    <source>
        <dbReference type="Proteomes" id="UP000298438"/>
    </source>
</evidence>
<evidence type="ECO:0000256" key="7">
    <source>
        <dbReference type="ARBA" id="ARBA00022989"/>
    </source>
</evidence>
<evidence type="ECO:0000313" key="13">
    <source>
        <dbReference type="EMBL" id="TFW30240.1"/>
    </source>
</evidence>
<evidence type="ECO:0000259" key="12">
    <source>
        <dbReference type="Pfam" id="PF26002"/>
    </source>
</evidence>
<dbReference type="OrthoDB" id="9775513at2"/>
<dbReference type="SUPFAM" id="SSF111369">
    <property type="entry name" value="HlyD-like secretion proteins"/>
    <property type="match status" value="1"/>
</dbReference>
<dbReference type="Gene3D" id="1.10.287.470">
    <property type="entry name" value="Helix hairpin bin"/>
    <property type="match status" value="1"/>
</dbReference>
<feature type="domain" description="AprE-like beta-barrel" evidence="12">
    <location>
        <begin position="337"/>
        <end position="428"/>
    </location>
</feature>
<dbReference type="Gene3D" id="2.40.30.170">
    <property type="match status" value="1"/>
</dbReference>
<evidence type="ECO:0000256" key="9">
    <source>
        <dbReference type="RuleBase" id="RU365093"/>
    </source>
</evidence>
<dbReference type="Pfam" id="PF26002">
    <property type="entry name" value="Beta-barrel_AprE"/>
    <property type="match status" value="1"/>
</dbReference>
<dbReference type="GO" id="GO:0015031">
    <property type="term" value="P:protein transport"/>
    <property type="evidence" value="ECO:0007669"/>
    <property type="project" value="InterPro"/>
</dbReference>
<comment type="subcellular location">
    <subcellularLocation>
        <location evidence="1 9">Cell inner membrane</location>
        <topology evidence="1 9">Single-pass membrane protein</topology>
    </subcellularLocation>
</comment>
<dbReference type="InterPro" id="IPR058982">
    <property type="entry name" value="Beta-barrel_AprE"/>
</dbReference>
<reference evidence="13 14" key="1">
    <citation type="submission" date="2019-03" db="EMBL/GenBank/DDBJ databases">
        <title>Draft Genome Sequence of Massilia arenosa sp. nov., a Novel Massilia Species Isolated from a Sandy-loam Maize Soil.</title>
        <authorList>
            <person name="Raths R."/>
            <person name="Peta V."/>
            <person name="Bucking H."/>
        </authorList>
    </citation>
    <scope>NUCLEOTIDE SEQUENCE [LARGE SCALE GENOMIC DNA]</scope>
    <source>
        <strain evidence="13 14">MC02</strain>
    </source>
</reference>
<keyword evidence="4 9" id="KW-1003">Cell membrane</keyword>
<keyword evidence="3 9" id="KW-0813">Transport</keyword>
<gene>
    <name evidence="13" type="ORF">E4L96_00320</name>
</gene>
<keyword evidence="5 9" id="KW-0997">Cell inner membrane</keyword>
<comment type="caution">
    <text evidence="13">The sequence shown here is derived from an EMBL/GenBank/DDBJ whole genome shotgun (WGS) entry which is preliminary data.</text>
</comment>
<dbReference type="InterPro" id="IPR050739">
    <property type="entry name" value="MFP"/>
</dbReference>
<dbReference type="InterPro" id="IPR058781">
    <property type="entry name" value="HH_AprE-like"/>
</dbReference>
<dbReference type="PANTHER" id="PTHR30386:SF17">
    <property type="entry name" value="ALKALINE PROTEASE SECRETION PROTEIN APRE"/>
    <property type="match status" value="1"/>
</dbReference>
<comment type="similarity">
    <text evidence="2 9">Belongs to the membrane fusion protein (MFP) (TC 8.A.1) family.</text>
</comment>
<dbReference type="AlphaFoldDB" id="A0A4Y9SU56"/>
<dbReference type="Gene3D" id="2.40.50.100">
    <property type="match status" value="2"/>
</dbReference>
<accession>A0A4Y9SU56</accession>
<feature type="transmembrane region" description="Helical" evidence="9">
    <location>
        <begin position="32"/>
        <end position="50"/>
    </location>
</feature>
<evidence type="ECO:0000256" key="1">
    <source>
        <dbReference type="ARBA" id="ARBA00004377"/>
    </source>
</evidence>
<sequence>MKLIGKESPAEVVSHDVEPLTVHTDPSRYSRLGWLIVLAGVGIFLLWAAFAPLDKGVPLNGFVTKEGNRKAVQHLTGGTVDDILVKDGDVVKKGQVLVRMNAVQSKSQADINLVQYYAARAVEARLHAELEGKKTIAFPKTLEAYRTDPRVNDAMSLQNQLMISRGLALQNELGAIDENIAGLKMQARGLEESRDSMKQQMTIIKEQLDSMRDLAAEGYVARNRLLDTQRTYAQLSGAVSEAIGNIGRANRQVLEMGLRRAQRVQEFQRDARTQLTDIEKEADALQARLAALEYDLANAEVKAPVDGIVVGLNVFTRGGVVTPGYRLMDLVPADDPLIVEGQLPVNLVDRVHPGLKVDLIFSAFNSNKTPHIPGEVTTVSADRAVDEHSGMPYYKVRARVTPEGARLISSHHLEVRPGMPVELFVKTGERTMMSYLLKPIFDRAHSSMSEE</sequence>
<dbReference type="PANTHER" id="PTHR30386">
    <property type="entry name" value="MEMBRANE FUSION SUBUNIT OF EMRAB-TOLC MULTIDRUG EFFLUX PUMP"/>
    <property type="match status" value="1"/>
</dbReference>
<evidence type="ECO:0000259" key="11">
    <source>
        <dbReference type="Pfam" id="PF25994"/>
    </source>
</evidence>
<protein>
    <recommendedName>
        <fullName evidence="9">Membrane fusion protein (MFP) family protein</fullName>
    </recommendedName>
</protein>
<dbReference type="PRINTS" id="PR01490">
    <property type="entry name" value="RTXTOXIND"/>
</dbReference>
<evidence type="ECO:0000256" key="6">
    <source>
        <dbReference type="ARBA" id="ARBA00022692"/>
    </source>
</evidence>
<feature type="domain" description="AprE-like long alpha-helical hairpin" evidence="11">
    <location>
        <begin position="106"/>
        <end position="293"/>
    </location>
</feature>
<evidence type="ECO:0000256" key="3">
    <source>
        <dbReference type="ARBA" id="ARBA00022448"/>
    </source>
</evidence>
<name>A0A4Y9SU56_9BURK</name>
<organism evidence="13 14">
    <name type="scientific">Zemynaea arenosa</name>
    <dbReference type="NCBI Taxonomy" id="2561931"/>
    <lineage>
        <taxon>Bacteria</taxon>
        <taxon>Pseudomonadati</taxon>
        <taxon>Pseudomonadota</taxon>
        <taxon>Betaproteobacteria</taxon>
        <taxon>Burkholderiales</taxon>
        <taxon>Oxalobacteraceae</taxon>
        <taxon>Telluria group</taxon>
        <taxon>Zemynaea</taxon>
    </lineage>
</organism>
<evidence type="ECO:0000256" key="10">
    <source>
        <dbReference type="SAM" id="Coils"/>
    </source>
</evidence>
<dbReference type="InterPro" id="IPR010129">
    <property type="entry name" value="T1SS_HlyD"/>
</dbReference>
<evidence type="ECO:0000256" key="8">
    <source>
        <dbReference type="ARBA" id="ARBA00023136"/>
    </source>
</evidence>